<evidence type="ECO:0000313" key="11">
    <source>
        <dbReference type="EMBL" id="KAF9587987.1"/>
    </source>
</evidence>
<sequence length="132" mass="14951">MAFSSKQMKMLSLTVLLTWTIVSMTVQARPLASSSTLAARLQFEDSYKCWESLTELRACTGEVILFFFNGETYLGPGCCRAIRIIEHICCLPCLVHLASPTRKAMYSETIVTPQSLVLHRLHHHHQLLNPMK</sequence>
<keyword evidence="4 9" id="KW-0732">Signal</keyword>
<dbReference type="InterPro" id="IPR008502">
    <property type="entry name" value="Prolamin-like"/>
</dbReference>
<feature type="signal peptide" evidence="9">
    <location>
        <begin position="1"/>
        <end position="28"/>
    </location>
</feature>
<evidence type="ECO:0000313" key="12">
    <source>
        <dbReference type="Proteomes" id="UP000631114"/>
    </source>
</evidence>
<dbReference type="Pfam" id="PF05617">
    <property type="entry name" value="Prolamin_like"/>
    <property type="match status" value="1"/>
</dbReference>
<comment type="function">
    <text evidence="7">Involved in the regulation of gamete interactions during the double fertilization and to prevent multiple-pollen tube attraction; mediates the redistribution of the gamete fusogen HAP2/GCS1 to the cell surface after secretion upon sperm arrival.</text>
</comment>
<dbReference type="GO" id="GO:0009567">
    <property type="term" value="P:double fertilization forming a zygote and endosperm"/>
    <property type="evidence" value="ECO:0007669"/>
    <property type="project" value="InterPro"/>
</dbReference>
<accession>A0A835GXK3</accession>
<comment type="caution">
    <text evidence="11">The sequence shown here is derived from an EMBL/GenBank/DDBJ whole genome shotgun (WGS) entry which is preliminary data.</text>
</comment>
<evidence type="ECO:0000256" key="5">
    <source>
        <dbReference type="ARBA" id="ARBA00023279"/>
    </source>
</evidence>
<evidence type="ECO:0000256" key="2">
    <source>
        <dbReference type="ARBA" id="ARBA00004613"/>
    </source>
</evidence>
<evidence type="ECO:0000256" key="6">
    <source>
        <dbReference type="ARBA" id="ARBA00023329"/>
    </source>
</evidence>
<reference evidence="11 12" key="1">
    <citation type="submission" date="2020-10" db="EMBL/GenBank/DDBJ databases">
        <title>The Coptis chinensis genome and diversification of protoberbering-type alkaloids.</title>
        <authorList>
            <person name="Wang B."/>
            <person name="Shu S."/>
            <person name="Song C."/>
            <person name="Liu Y."/>
        </authorList>
    </citation>
    <scope>NUCLEOTIDE SEQUENCE [LARGE SCALE GENOMIC DNA]</scope>
    <source>
        <strain evidence="11">HL-2020</strain>
        <tissue evidence="11">Leaf</tissue>
    </source>
</reference>
<evidence type="ECO:0000256" key="4">
    <source>
        <dbReference type="ARBA" id="ARBA00022729"/>
    </source>
</evidence>
<comment type="subcellular location">
    <subcellularLocation>
        <location evidence="1">Cytoplasmic vesicle</location>
    </subcellularLocation>
    <subcellularLocation>
        <location evidence="2">Secreted</location>
    </subcellularLocation>
</comment>
<dbReference type="OrthoDB" id="776947at2759"/>
<keyword evidence="3" id="KW-0964">Secreted</keyword>
<keyword evidence="12" id="KW-1185">Reference proteome</keyword>
<protein>
    <recommendedName>
        <fullName evidence="10">Prolamin-like domain-containing protein</fullName>
    </recommendedName>
</protein>
<evidence type="ECO:0000256" key="7">
    <source>
        <dbReference type="ARBA" id="ARBA00034457"/>
    </source>
</evidence>
<dbReference type="GO" id="GO:0005576">
    <property type="term" value="C:extracellular region"/>
    <property type="evidence" value="ECO:0007669"/>
    <property type="project" value="UniProtKB-SubCell"/>
</dbReference>
<dbReference type="PANTHER" id="PTHR35293:SF1">
    <property type="entry name" value="EGG CELL-SECRETED PROTEIN 1.5"/>
    <property type="match status" value="1"/>
</dbReference>
<dbReference type="GO" id="GO:0080155">
    <property type="term" value="P:regulation of double fertilization forming a zygote and endosperm"/>
    <property type="evidence" value="ECO:0007669"/>
    <property type="project" value="UniProtKB-ARBA"/>
</dbReference>
<evidence type="ECO:0000259" key="10">
    <source>
        <dbReference type="Pfam" id="PF05617"/>
    </source>
</evidence>
<feature type="domain" description="Prolamin-like" evidence="10">
    <location>
        <begin position="48"/>
        <end position="98"/>
    </location>
</feature>
<keyword evidence="6" id="KW-0968">Cytoplasmic vesicle</keyword>
<dbReference type="EMBL" id="JADFTS010000009">
    <property type="protein sequence ID" value="KAF9587987.1"/>
    <property type="molecule type" value="Genomic_DNA"/>
</dbReference>
<evidence type="ECO:0000256" key="1">
    <source>
        <dbReference type="ARBA" id="ARBA00004541"/>
    </source>
</evidence>
<proteinExistence type="inferred from homology"/>
<dbReference type="GO" id="GO:0031410">
    <property type="term" value="C:cytoplasmic vesicle"/>
    <property type="evidence" value="ECO:0007669"/>
    <property type="project" value="UniProtKB-SubCell"/>
</dbReference>
<organism evidence="11 12">
    <name type="scientific">Coptis chinensis</name>
    <dbReference type="NCBI Taxonomy" id="261450"/>
    <lineage>
        <taxon>Eukaryota</taxon>
        <taxon>Viridiplantae</taxon>
        <taxon>Streptophyta</taxon>
        <taxon>Embryophyta</taxon>
        <taxon>Tracheophyta</taxon>
        <taxon>Spermatophyta</taxon>
        <taxon>Magnoliopsida</taxon>
        <taxon>Ranunculales</taxon>
        <taxon>Ranunculaceae</taxon>
        <taxon>Coptidoideae</taxon>
        <taxon>Coptis</taxon>
    </lineage>
</organism>
<name>A0A835GXK3_9MAGN</name>
<evidence type="ECO:0000256" key="9">
    <source>
        <dbReference type="SAM" id="SignalP"/>
    </source>
</evidence>
<evidence type="ECO:0000256" key="3">
    <source>
        <dbReference type="ARBA" id="ARBA00022525"/>
    </source>
</evidence>
<keyword evidence="5" id="KW-0278">Fertilization</keyword>
<dbReference type="GO" id="GO:2000008">
    <property type="term" value="P:regulation of protein localization to cell surface"/>
    <property type="evidence" value="ECO:0007669"/>
    <property type="project" value="UniProtKB-ARBA"/>
</dbReference>
<dbReference type="InterPro" id="IPR044711">
    <property type="entry name" value="EC11-15"/>
</dbReference>
<feature type="chain" id="PRO_5032318495" description="Prolamin-like domain-containing protein" evidence="9">
    <location>
        <begin position="29"/>
        <end position="132"/>
    </location>
</feature>
<evidence type="ECO:0000256" key="8">
    <source>
        <dbReference type="ARBA" id="ARBA00034484"/>
    </source>
</evidence>
<dbReference type="Proteomes" id="UP000631114">
    <property type="component" value="Unassembled WGS sequence"/>
</dbReference>
<dbReference type="AlphaFoldDB" id="A0A835GXK3"/>
<dbReference type="PANTHER" id="PTHR35293">
    <property type="entry name" value="EGG CELL-SECRETED PROTEIN 1.5"/>
    <property type="match status" value="1"/>
</dbReference>
<comment type="similarity">
    <text evidence="8">Belongs to the plant egg cell-secreted peptide family.</text>
</comment>
<gene>
    <name evidence="11" type="ORF">IFM89_006866</name>
</gene>